<dbReference type="Proteomes" id="UP000242875">
    <property type="component" value="Unassembled WGS sequence"/>
</dbReference>
<evidence type="ECO:0000313" key="2">
    <source>
        <dbReference type="Proteomes" id="UP000242875"/>
    </source>
</evidence>
<gene>
    <name evidence="1" type="ORF">BZG36_00971</name>
</gene>
<dbReference type="AlphaFoldDB" id="A0A261Y6I7"/>
<dbReference type="EMBL" id="MVBO01000006">
    <property type="protein sequence ID" value="OZJ06198.1"/>
    <property type="molecule type" value="Genomic_DNA"/>
</dbReference>
<sequence length="65" mass="7366">MAYPIWALSSRNERVKDLQNITDDLSGITRKLLAAPLTNMTRQRVPYQLSRECEVAVEALKCAIC</sequence>
<proteinExistence type="predicted"/>
<evidence type="ECO:0000313" key="1">
    <source>
        <dbReference type="EMBL" id="OZJ06198.1"/>
    </source>
</evidence>
<organism evidence="1 2">
    <name type="scientific">Bifiguratus adelaidae</name>
    <dbReference type="NCBI Taxonomy" id="1938954"/>
    <lineage>
        <taxon>Eukaryota</taxon>
        <taxon>Fungi</taxon>
        <taxon>Fungi incertae sedis</taxon>
        <taxon>Mucoromycota</taxon>
        <taxon>Mucoromycotina</taxon>
        <taxon>Endogonomycetes</taxon>
        <taxon>Endogonales</taxon>
        <taxon>Endogonales incertae sedis</taxon>
        <taxon>Bifiguratus</taxon>
    </lineage>
</organism>
<comment type="caution">
    <text evidence="1">The sequence shown here is derived from an EMBL/GenBank/DDBJ whole genome shotgun (WGS) entry which is preliminary data.</text>
</comment>
<protein>
    <submittedName>
        <fullName evidence="1">Uncharacterized protein</fullName>
    </submittedName>
</protein>
<keyword evidence="2" id="KW-1185">Reference proteome</keyword>
<accession>A0A261Y6I7</accession>
<reference evidence="1 2" key="1">
    <citation type="journal article" date="2017" name="Mycologia">
        <title>Bifiguratus adelaidae, gen. et sp. nov., a new member of Mucoromycotina in endophytic and soil-dwelling habitats.</title>
        <authorList>
            <person name="Torres-Cruz T.J."/>
            <person name="Billingsley Tobias T.L."/>
            <person name="Almatruk M."/>
            <person name="Hesse C."/>
            <person name="Kuske C.R."/>
            <person name="Desiro A."/>
            <person name="Benucci G.M."/>
            <person name="Bonito G."/>
            <person name="Stajich J.E."/>
            <person name="Dunlap C."/>
            <person name="Arnold A.E."/>
            <person name="Porras-Alfaro A."/>
        </authorList>
    </citation>
    <scope>NUCLEOTIDE SEQUENCE [LARGE SCALE GENOMIC DNA]</scope>
    <source>
        <strain evidence="1 2">AZ0501</strain>
    </source>
</reference>
<name>A0A261Y6I7_9FUNG</name>